<reference evidence="1 2" key="1">
    <citation type="journal article" date="2016" name="Nat. Commun.">
        <title>Thousands of microbial genomes shed light on interconnected biogeochemical processes in an aquifer system.</title>
        <authorList>
            <person name="Anantharaman K."/>
            <person name="Brown C.T."/>
            <person name="Hug L.A."/>
            <person name="Sharon I."/>
            <person name="Castelle C.J."/>
            <person name="Probst A.J."/>
            <person name="Thomas B.C."/>
            <person name="Singh A."/>
            <person name="Wilkins M.J."/>
            <person name="Karaoz U."/>
            <person name="Brodie E.L."/>
            <person name="Williams K.H."/>
            <person name="Hubbard S.S."/>
            <person name="Banfield J.F."/>
        </authorList>
    </citation>
    <scope>NUCLEOTIDE SEQUENCE [LARGE SCALE GENOMIC DNA]</scope>
</reference>
<dbReference type="PANTHER" id="PTHR33383:SF1">
    <property type="entry name" value="MEMBRANE PROTEIN INSERTION EFFICIENCY FACTOR-RELATED"/>
    <property type="match status" value="1"/>
</dbReference>
<name>A0A1F8CPR2_9BACT</name>
<dbReference type="InterPro" id="IPR002696">
    <property type="entry name" value="Membr_insert_effic_factor_YidD"/>
</dbReference>
<dbReference type="Proteomes" id="UP000179241">
    <property type="component" value="Unassembled WGS sequence"/>
</dbReference>
<protein>
    <submittedName>
        <fullName evidence="1">Membrane protein insertion efficiency factor YidD</fullName>
    </submittedName>
</protein>
<dbReference type="PANTHER" id="PTHR33383">
    <property type="entry name" value="MEMBRANE PROTEIN INSERTION EFFICIENCY FACTOR-RELATED"/>
    <property type="match status" value="1"/>
</dbReference>
<dbReference type="EMBL" id="MGHU01000016">
    <property type="protein sequence ID" value="OGM77545.1"/>
    <property type="molecule type" value="Genomic_DNA"/>
</dbReference>
<dbReference type="Pfam" id="PF01809">
    <property type="entry name" value="YidD"/>
    <property type="match status" value="1"/>
</dbReference>
<proteinExistence type="predicted"/>
<comment type="caution">
    <text evidence="1">The sequence shown here is derived from an EMBL/GenBank/DDBJ whole genome shotgun (WGS) entry which is preliminary data.</text>
</comment>
<dbReference type="SMART" id="SM01234">
    <property type="entry name" value="Haemolytic"/>
    <property type="match status" value="1"/>
</dbReference>
<evidence type="ECO:0000313" key="2">
    <source>
        <dbReference type="Proteomes" id="UP000179241"/>
    </source>
</evidence>
<gene>
    <name evidence="1" type="ORF">A2188_02085</name>
</gene>
<dbReference type="NCBIfam" id="TIGR00278">
    <property type="entry name" value="membrane protein insertion efficiency factor YidD"/>
    <property type="match status" value="1"/>
</dbReference>
<accession>A0A1F8CPR2</accession>
<dbReference type="AlphaFoldDB" id="A0A1F8CPR2"/>
<sequence>MFSLYKKFVSPLLKTVFVGGGCRFTPTCSEYAHDAVKKYGLAKGGVMAIRRILRCHPWSGVNPIDPVQ</sequence>
<organism evidence="1 2">
    <name type="scientific">Candidatus Woesebacteria bacterium RIFOXYA1_FULL_43_9</name>
    <dbReference type="NCBI Taxonomy" id="1802534"/>
    <lineage>
        <taxon>Bacteria</taxon>
        <taxon>Candidatus Woeseibacteriota</taxon>
    </lineage>
</organism>
<evidence type="ECO:0000313" key="1">
    <source>
        <dbReference type="EMBL" id="OGM77545.1"/>
    </source>
</evidence>